<dbReference type="AlphaFoldDB" id="A0A409YTK5"/>
<feature type="region of interest" description="Disordered" evidence="7">
    <location>
        <begin position="542"/>
        <end position="570"/>
    </location>
</feature>
<feature type="domain" description="Calpain catalytic" evidence="8">
    <location>
        <begin position="45"/>
        <end position="370"/>
    </location>
</feature>
<dbReference type="CDD" id="cd00044">
    <property type="entry name" value="CysPc"/>
    <property type="match status" value="1"/>
</dbReference>
<evidence type="ECO:0000256" key="4">
    <source>
        <dbReference type="ARBA" id="ARBA00022807"/>
    </source>
</evidence>
<keyword evidence="2 6" id="KW-0645">Protease</keyword>
<dbReference type="InterPro" id="IPR000169">
    <property type="entry name" value="Pept_cys_AS"/>
</dbReference>
<dbReference type="PROSITE" id="PS50203">
    <property type="entry name" value="CALPAIN_CAT"/>
    <property type="match status" value="1"/>
</dbReference>
<dbReference type="SUPFAM" id="SSF54001">
    <property type="entry name" value="Cysteine proteinases"/>
    <property type="match status" value="1"/>
</dbReference>
<name>A0A409YTK5_9AGAR</name>
<organism evidence="9 10">
    <name type="scientific">Panaeolus cyanescens</name>
    <dbReference type="NCBI Taxonomy" id="181874"/>
    <lineage>
        <taxon>Eukaryota</taxon>
        <taxon>Fungi</taxon>
        <taxon>Dikarya</taxon>
        <taxon>Basidiomycota</taxon>
        <taxon>Agaricomycotina</taxon>
        <taxon>Agaricomycetes</taxon>
        <taxon>Agaricomycetidae</taxon>
        <taxon>Agaricales</taxon>
        <taxon>Agaricineae</taxon>
        <taxon>Galeropsidaceae</taxon>
        <taxon>Panaeolus</taxon>
    </lineage>
</organism>
<dbReference type="PANTHER" id="PTHR10183:SF379">
    <property type="entry name" value="CALPAIN-5"/>
    <property type="match status" value="1"/>
</dbReference>
<keyword evidence="10" id="KW-1185">Reference proteome</keyword>
<feature type="active site" evidence="5 6">
    <location>
        <position position="294"/>
    </location>
</feature>
<evidence type="ECO:0000256" key="6">
    <source>
        <dbReference type="PROSITE-ProRule" id="PRU00239"/>
    </source>
</evidence>
<evidence type="ECO:0000313" key="10">
    <source>
        <dbReference type="Proteomes" id="UP000284842"/>
    </source>
</evidence>
<feature type="active site" evidence="5 6">
    <location>
        <position position="314"/>
    </location>
</feature>
<evidence type="ECO:0000313" key="9">
    <source>
        <dbReference type="EMBL" id="PPR06288.1"/>
    </source>
</evidence>
<evidence type="ECO:0000256" key="1">
    <source>
        <dbReference type="ARBA" id="ARBA00007623"/>
    </source>
</evidence>
<protein>
    <recommendedName>
        <fullName evidence="8">Calpain catalytic domain-containing protein</fullName>
    </recommendedName>
</protein>
<dbReference type="EMBL" id="NHTK01000679">
    <property type="protein sequence ID" value="PPR06288.1"/>
    <property type="molecule type" value="Genomic_DNA"/>
</dbReference>
<feature type="compositionally biased region" description="Basic and acidic residues" evidence="7">
    <location>
        <begin position="542"/>
        <end position="566"/>
    </location>
</feature>
<dbReference type="PANTHER" id="PTHR10183">
    <property type="entry name" value="CALPAIN"/>
    <property type="match status" value="1"/>
</dbReference>
<dbReference type="InParanoid" id="A0A409YTK5"/>
<dbReference type="PROSITE" id="PS00139">
    <property type="entry name" value="THIOL_PROTEASE_CYS"/>
    <property type="match status" value="1"/>
</dbReference>
<dbReference type="Pfam" id="PF00648">
    <property type="entry name" value="Peptidase_C2"/>
    <property type="match status" value="1"/>
</dbReference>
<evidence type="ECO:0000256" key="5">
    <source>
        <dbReference type="PIRSR" id="PIRSR622684-1"/>
    </source>
</evidence>
<dbReference type="Gene3D" id="3.90.70.10">
    <property type="entry name" value="Cysteine proteinases"/>
    <property type="match status" value="1"/>
</dbReference>
<evidence type="ECO:0000256" key="7">
    <source>
        <dbReference type="SAM" id="MobiDB-lite"/>
    </source>
</evidence>
<dbReference type="InterPro" id="IPR038765">
    <property type="entry name" value="Papain-like_cys_pep_sf"/>
</dbReference>
<reference evidence="9 10" key="1">
    <citation type="journal article" date="2018" name="Evol. Lett.">
        <title>Horizontal gene cluster transfer increased hallucinogenic mushroom diversity.</title>
        <authorList>
            <person name="Reynolds H.T."/>
            <person name="Vijayakumar V."/>
            <person name="Gluck-Thaler E."/>
            <person name="Korotkin H.B."/>
            <person name="Matheny P.B."/>
            <person name="Slot J.C."/>
        </authorList>
    </citation>
    <scope>NUCLEOTIDE SEQUENCE [LARGE SCALE GENOMIC DNA]</scope>
    <source>
        <strain evidence="9 10">2629</strain>
    </source>
</reference>
<keyword evidence="3 6" id="KW-0378">Hydrolase</keyword>
<proteinExistence type="inferred from homology"/>
<dbReference type="InterPro" id="IPR001300">
    <property type="entry name" value="Peptidase_C2_calpain_cat"/>
</dbReference>
<evidence type="ECO:0000259" key="8">
    <source>
        <dbReference type="PROSITE" id="PS50203"/>
    </source>
</evidence>
<dbReference type="PRINTS" id="PR00704">
    <property type="entry name" value="CALPAIN"/>
</dbReference>
<dbReference type="OrthoDB" id="424753at2759"/>
<feature type="active site" evidence="5 6">
    <location>
        <position position="106"/>
    </location>
</feature>
<sequence length="605" mass="69042">MTDEATIDPAGQVGLFVTEELQKAIEHCRLEVETIAKECRAQNKKFRDIEFDLENDPTLCMQGLDTSKKSSSIPAVKRVTEIFEHPVFFSDKPNSSDVIQGRLGDCWFLSALAAVATSKGLIEQIWVARDEEVGIYGFIFFRNDAWTRIIIDDQLRWKLPQFDNLSEEAQALYHNDRDKYNEVMSTGRRGLYYARSGVTGETWVPLIEKAYAKFYGDYKALAGGWAAEAIEDLTGGVSNNVLTRDILDPDRFWSDEMVLANTASRLLCVSMLPLDKTRNGAKSTIPVNGLQDNHAYSVLRVQECKGKRFVVLRNPWGKTEWTGAWSDRSKEWTAEWLTDLGHTLGDDGEFVMEYHDFLDHFDVIERTILFDPKLNWIMSSKWLKAPEQEAIHPWAFGDFSFSFSITKAAPGAIISLNQLEKRYFDGIFGRCWWSLDFVLCKMGEKTPIAASLPAQLCHRSVICEVDLEEGDYVVFPRLDRYYTKWNSGYFEEESKKWDLRKLSRLLTQRAHSRSVVSDPSSRLEKFQPTDLDVLIQRDIDKAEKKDETKANEETSKKTGESEDSSKKLNALSGEDEDAFTLYVGLRVYTKGGDKIEIHANTSKLV</sequence>
<dbReference type="GO" id="GO:0004198">
    <property type="term" value="F:calcium-dependent cysteine-type endopeptidase activity"/>
    <property type="evidence" value="ECO:0007669"/>
    <property type="project" value="InterPro"/>
</dbReference>
<comment type="similarity">
    <text evidence="1">Belongs to the peptidase C2 family.</text>
</comment>
<dbReference type="SMART" id="SM00230">
    <property type="entry name" value="CysPc"/>
    <property type="match status" value="1"/>
</dbReference>
<evidence type="ECO:0000256" key="2">
    <source>
        <dbReference type="ARBA" id="ARBA00022670"/>
    </source>
</evidence>
<evidence type="ECO:0000256" key="3">
    <source>
        <dbReference type="ARBA" id="ARBA00022801"/>
    </source>
</evidence>
<dbReference type="Proteomes" id="UP000284842">
    <property type="component" value="Unassembled WGS sequence"/>
</dbReference>
<keyword evidence="4 6" id="KW-0788">Thiol protease</keyword>
<accession>A0A409YTK5</accession>
<comment type="caution">
    <text evidence="9">The sequence shown here is derived from an EMBL/GenBank/DDBJ whole genome shotgun (WGS) entry which is preliminary data.</text>
</comment>
<dbReference type="STRING" id="181874.A0A409YTK5"/>
<dbReference type="InterPro" id="IPR022684">
    <property type="entry name" value="Calpain_cysteine_protease"/>
</dbReference>
<dbReference type="GO" id="GO:0006508">
    <property type="term" value="P:proteolysis"/>
    <property type="evidence" value="ECO:0007669"/>
    <property type="project" value="UniProtKB-KW"/>
</dbReference>
<gene>
    <name evidence="9" type="ORF">CVT24_001094</name>
</gene>